<dbReference type="InterPro" id="IPR018834">
    <property type="entry name" value="DNA/RNA-bd_Est1-type"/>
</dbReference>
<dbReference type="AlphaFoldDB" id="A0AAF0YKA9"/>
<dbReference type="EMBL" id="CP086720">
    <property type="protein sequence ID" value="WOO85644.1"/>
    <property type="molecule type" value="Genomic_DNA"/>
</dbReference>
<feature type="compositionally biased region" description="Low complexity" evidence="1">
    <location>
        <begin position="8"/>
        <end position="19"/>
    </location>
</feature>
<feature type="compositionally biased region" description="Acidic residues" evidence="1">
    <location>
        <begin position="994"/>
        <end position="1011"/>
    </location>
</feature>
<dbReference type="SUPFAM" id="SSF48452">
    <property type="entry name" value="TPR-like"/>
    <property type="match status" value="1"/>
</dbReference>
<feature type="compositionally biased region" description="Basic and acidic residues" evidence="1">
    <location>
        <begin position="149"/>
        <end position="158"/>
    </location>
</feature>
<evidence type="ECO:0000259" key="2">
    <source>
        <dbReference type="Pfam" id="PF10373"/>
    </source>
</evidence>
<dbReference type="PANTHER" id="PTHR15696">
    <property type="entry name" value="SMG-7 SUPPRESSOR WITH MORPHOLOGICAL EFFECT ON GENITALIA PROTEIN 7"/>
    <property type="match status" value="1"/>
</dbReference>
<dbReference type="GO" id="GO:0042162">
    <property type="term" value="F:telomeric DNA binding"/>
    <property type="evidence" value="ECO:0007669"/>
    <property type="project" value="TreeGrafter"/>
</dbReference>
<dbReference type="GO" id="GO:0004540">
    <property type="term" value="F:RNA nuclease activity"/>
    <property type="evidence" value="ECO:0007669"/>
    <property type="project" value="UniProtKB-ARBA"/>
</dbReference>
<dbReference type="GO" id="GO:0070034">
    <property type="term" value="F:telomerase RNA binding"/>
    <property type="evidence" value="ECO:0007669"/>
    <property type="project" value="TreeGrafter"/>
</dbReference>
<protein>
    <submittedName>
        <fullName evidence="4">Telomerase-binding protein EST1A</fullName>
    </submittedName>
</protein>
<feature type="compositionally biased region" description="Basic and acidic residues" evidence="1">
    <location>
        <begin position="190"/>
        <end position="202"/>
    </location>
</feature>
<feature type="compositionally biased region" description="Basic and acidic residues" evidence="1">
    <location>
        <begin position="95"/>
        <end position="115"/>
    </location>
</feature>
<feature type="compositionally biased region" description="Polar residues" evidence="1">
    <location>
        <begin position="50"/>
        <end position="70"/>
    </location>
</feature>
<dbReference type="FunFam" id="3.40.50.1010:FF:000056">
    <property type="entry name" value="Unplaced genomic scaffold supercont1.1, whole genome shotgun sequence"/>
    <property type="match status" value="1"/>
</dbReference>
<dbReference type="Gene3D" id="3.40.50.1010">
    <property type="entry name" value="5'-nuclease"/>
    <property type="match status" value="1"/>
</dbReference>
<dbReference type="Pfam" id="PF13638">
    <property type="entry name" value="PIN_4"/>
    <property type="match status" value="1"/>
</dbReference>
<dbReference type="InterPro" id="IPR029060">
    <property type="entry name" value="PIN-like_dom_sf"/>
</dbReference>
<feature type="compositionally biased region" description="Polar residues" evidence="1">
    <location>
        <begin position="224"/>
        <end position="239"/>
    </location>
</feature>
<feature type="compositionally biased region" description="Pro residues" evidence="1">
    <location>
        <begin position="170"/>
        <end position="180"/>
    </location>
</feature>
<dbReference type="GeneID" id="87812304"/>
<feature type="region of interest" description="Disordered" evidence="1">
    <location>
        <begin position="980"/>
        <end position="1011"/>
    </location>
</feature>
<evidence type="ECO:0000313" key="5">
    <source>
        <dbReference type="Proteomes" id="UP000827549"/>
    </source>
</evidence>
<reference evidence="4" key="1">
    <citation type="submission" date="2023-10" db="EMBL/GenBank/DDBJ databases">
        <authorList>
            <person name="Noh H."/>
        </authorList>
    </citation>
    <scope>NUCLEOTIDE SEQUENCE</scope>
    <source>
        <strain evidence="4">DUCC4014</strain>
    </source>
</reference>
<dbReference type="PANTHER" id="PTHR15696:SF0">
    <property type="entry name" value="TELOMERASE-BINDING PROTEIN EST1A"/>
    <property type="match status" value="1"/>
</dbReference>
<dbReference type="Gene3D" id="1.25.40.10">
    <property type="entry name" value="Tetratricopeptide repeat domain"/>
    <property type="match status" value="1"/>
</dbReference>
<dbReference type="Proteomes" id="UP000827549">
    <property type="component" value="Chromosome 7"/>
</dbReference>
<dbReference type="InterPro" id="IPR002716">
    <property type="entry name" value="PIN_dom"/>
</dbReference>
<dbReference type="GO" id="GO:0005697">
    <property type="term" value="C:telomerase holoenzyme complex"/>
    <property type="evidence" value="ECO:0007669"/>
    <property type="project" value="TreeGrafter"/>
</dbReference>
<feature type="region of interest" description="Disordered" evidence="1">
    <location>
        <begin position="718"/>
        <end position="750"/>
    </location>
</feature>
<dbReference type="InterPro" id="IPR045153">
    <property type="entry name" value="Est1/Ebs1-like"/>
</dbReference>
<feature type="compositionally biased region" description="Acidic residues" evidence="1">
    <location>
        <begin position="724"/>
        <end position="750"/>
    </location>
</feature>
<dbReference type="Pfam" id="PF10373">
    <property type="entry name" value="EST1_DNA_bind"/>
    <property type="match status" value="1"/>
</dbReference>
<proteinExistence type="predicted"/>
<organism evidence="4 5">
    <name type="scientific">Vanrija pseudolonga</name>
    <dbReference type="NCBI Taxonomy" id="143232"/>
    <lineage>
        <taxon>Eukaryota</taxon>
        <taxon>Fungi</taxon>
        <taxon>Dikarya</taxon>
        <taxon>Basidiomycota</taxon>
        <taxon>Agaricomycotina</taxon>
        <taxon>Tremellomycetes</taxon>
        <taxon>Trichosporonales</taxon>
        <taxon>Trichosporonaceae</taxon>
        <taxon>Vanrija</taxon>
    </lineage>
</organism>
<evidence type="ECO:0000259" key="3">
    <source>
        <dbReference type="Pfam" id="PF13638"/>
    </source>
</evidence>
<sequence length="1233" mass="136103">MDSSRSSPAGLARPQRQQQPGGGGLLEQDALADRAQRKNLSTPGGGIATAASSSRWAPNERPQSSGTGNASRHGPSRRPDREDEPSRSNGHTRSRRDGSRERGQSRRDKGSDFDRGPALPSSRKQLYDPSIPPMPRRVESPTSPVPPPVRRDDQRRDIGPGPRRRLFDPDAPPLPPPPLPRQTHSASRSRRPEPESHRRLFDPDAPGPSQHKLFDPNVHDPAQFSRSDASGTGVDNTNIHGIHLSSAAGGASAAAGVPGRPFLLRPGYNTRTPEEEADRERERQRRREGSERGSSNPSSRRKDSDARSKGSRSSEGSESFKDHKRGRGEGESGAKGLLKVAYKEIGTLEQSLTEMHRKMAADPEAGISVLLDRGTTTADRSLRQVDPKSADDQAAWAELVSLHKKLANLHHDFLNFALDPTGPAGLRGLPIKYNIPVRLWQTGFHLILERLRFAWMSHNPAALDLLTDFIYDAYQFYTELLEDQTLSSFRTAWIEALGDLARYRMAVASTVTAEAPKEKRSVDSRIDDDEPLSSGASIGQEVADNWDVEDKETWRTTARDWYAMGITEKPGEGRLQHHLALLCRDVRGQEPRALYHFVKSLTASHPFETSRESILPLFDSALQFQRSTPEATAMDLFIRLHGMLFTKIQLDDFPEVMSRFMERLEEDATLDGVSRKACVTQVDWLLMGTVNLGAIMQYGSEQSIIRKALAREGAARRKQQILEDPAEGDDDADGGVVDDEEPLLAPPSDDELPATFTLAVELAFSVLEFVFTHPFRQQGMYHVLNPYLTIMLTFLATIFRQPGVSAPLLTRVPWQQLANFVNSLDVEVRAEARLIGPAALPGDWTMRGMEWIGRRVYERGFWKAKPSIRGSSGGPAVPRIGERFQSEMDVLLANFDSALDITEGVVDDVDGADVTDGPVAIDDRRRRRVAWAAGVLATYVDGFELENGKVVIIPPLATIIEEVALAKAADAAKAAQVEAQRRAARGHRSRNEDPEPADLESDGEDDEDDDPDLAVLRDRRRHLHDVLKVTSSHITKAPRSKRSQHRRGHNVVPGYTILIFDTNVLLSSLSLFSKIVEGGQWSVIVPLPVVTELDGLSKNPPPLGTEAKAAVSYLEARIRTHALCLKIQTSRGNYLTDLLIRAEHLDFRAPAPGANTAHTESARTMDDLILNVASFQAEHFVDRSALLGSTAPHDGATQVLLVTFDRNLRLKARARGVEAADEKEMASILGRGL</sequence>
<feature type="compositionally biased region" description="Basic and acidic residues" evidence="1">
    <location>
        <begin position="77"/>
        <end position="86"/>
    </location>
</feature>
<evidence type="ECO:0000256" key="1">
    <source>
        <dbReference type="SAM" id="MobiDB-lite"/>
    </source>
</evidence>
<dbReference type="RefSeq" id="XP_062631670.1">
    <property type="nucleotide sequence ID" value="XM_062775686.1"/>
</dbReference>
<feature type="compositionally biased region" description="Basic and acidic residues" evidence="1">
    <location>
        <begin position="272"/>
        <end position="291"/>
    </location>
</feature>
<gene>
    <name evidence="4" type="primary">SMG6</name>
    <name evidence="4" type="ORF">LOC62_07G009141</name>
</gene>
<accession>A0AAF0YKA9</accession>
<feature type="compositionally biased region" description="Low complexity" evidence="1">
    <location>
        <begin position="245"/>
        <end position="256"/>
    </location>
</feature>
<name>A0AAF0YKA9_9TREE</name>
<dbReference type="CDD" id="cd09880">
    <property type="entry name" value="PIN_Smg5-6-like"/>
    <property type="match status" value="1"/>
</dbReference>
<feature type="domain" description="DNA/RNA-binding" evidence="2">
    <location>
        <begin position="558"/>
        <end position="668"/>
    </location>
</feature>
<dbReference type="SUPFAM" id="SSF88723">
    <property type="entry name" value="PIN domain-like"/>
    <property type="match status" value="1"/>
</dbReference>
<feature type="domain" description="PIN" evidence="3">
    <location>
        <begin position="1058"/>
        <end position="1221"/>
    </location>
</feature>
<feature type="region of interest" description="Disordered" evidence="1">
    <location>
        <begin position="1"/>
        <end position="333"/>
    </location>
</feature>
<feature type="region of interest" description="Disordered" evidence="1">
    <location>
        <begin position="518"/>
        <end position="537"/>
    </location>
</feature>
<evidence type="ECO:0000313" key="4">
    <source>
        <dbReference type="EMBL" id="WOO85644.1"/>
    </source>
</evidence>
<dbReference type="InterPro" id="IPR011990">
    <property type="entry name" value="TPR-like_helical_dom_sf"/>
</dbReference>
<keyword evidence="5" id="KW-1185">Reference proteome</keyword>
<dbReference type="GO" id="GO:0000184">
    <property type="term" value="P:nuclear-transcribed mRNA catabolic process, nonsense-mediated decay"/>
    <property type="evidence" value="ECO:0007669"/>
    <property type="project" value="TreeGrafter"/>
</dbReference>